<dbReference type="EMBL" id="CH445327">
    <property type="protein sequence ID" value="EAT90699.2"/>
    <property type="molecule type" value="Genomic_DNA"/>
</dbReference>
<name>Q0V0H7_PHANO</name>
<dbReference type="GeneID" id="5969943"/>
<reference evidence="3" key="1">
    <citation type="journal article" date="2007" name="Plant Cell">
        <title>Dothideomycete-plant interactions illuminated by genome sequencing and EST analysis of the wheat pathogen Stagonospora nodorum.</title>
        <authorList>
            <person name="Hane J.K."/>
            <person name="Lowe R.G."/>
            <person name="Solomon P.S."/>
            <person name="Tan K.C."/>
            <person name="Schoch C.L."/>
            <person name="Spatafora J.W."/>
            <person name="Crous P.W."/>
            <person name="Kodira C."/>
            <person name="Birren B.W."/>
            <person name="Galagan J.E."/>
            <person name="Torriani S.F."/>
            <person name="McDonald B.A."/>
            <person name="Oliver R.P."/>
        </authorList>
    </citation>
    <scope>NUCLEOTIDE SEQUENCE [LARGE SCALE GENOMIC DNA]</scope>
    <source>
        <strain evidence="3">SN15 / ATCC MYA-4574 / FGSC 10173</strain>
    </source>
</reference>
<dbReference type="Proteomes" id="UP000001055">
    <property type="component" value="Unassembled WGS sequence"/>
</dbReference>
<dbReference type="VEuPathDB" id="FungiDB:JI435_024870"/>
<proteinExistence type="predicted"/>
<gene>
    <name evidence="2" type="ORF">SNOG_02487</name>
</gene>
<dbReference type="HOGENOM" id="CLU_041184_0_0_1"/>
<evidence type="ECO:0000313" key="3">
    <source>
        <dbReference type="Proteomes" id="UP000001055"/>
    </source>
</evidence>
<feature type="compositionally biased region" description="Low complexity" evidence="1">
    <location>
        <begin position="204"/>
        <end position="215"/>
    </location>
</feature>
<dbReference type="AlphaFoldDB" id="Q0V0H7"/>
<dbReference type="KEGG" id="pno:SNOG_02487"/>
<accession>Q0V0H7</accession>
<feature type="compositionally biased region" description="Basic and acidic residues" evidence="1">
    <location>
        <begin position="269"/>
        <end position="279"/>
    </location>
</feature>
<protein>
    <submittedName>
        <fullName evidence="2">Uncharacterized protein</fullName>
    </submittedName>
</protein>
<organism evidence="2 3">
    <name type="scientific">Phaeosphaeria nodorum (strain SN15 / ATCC MYA-4574 / FGSC 10173)</name>
    <name type="common">Glume blotch fungus</name>
    <name type="synonym">Parastagonospora nodorum</name>
    <dbReference type="NCBI Taxonomy" id="321614"/>
    <lineage>
        <taxon>Eukaryota</taxon>
        <taxon>Fungi</taxon>
        <taxon>Dikarya</taxon>
        <taxon>Ascomycota</taxon>
        <taxon>Pezizomycotina</taxon>
        <taxon>Dothideomycetes</taxon>
        <taxon>Pleosporomycetidae</taxon>
        <taxon>Pleosporales</taxon>
        <taxon>Pleosporineae</taxon>
        <taxon>Phaeosphaeriaceae</taxon>
        <taxon>Parastagonospora</taxon>
    </lineage>
</organism>
<feature type="compositionally biased region" description="Low complexity" evidence="1">
    <location>
        <begin position="170"/>
        <end position="180"/>
    </location>
</feature>
<sequence>MGIIVQLHYFFRYLLSRLRALSLVKVECEVRVTLVDTTSKKELTAGLVIHVSQAALERALSMKRSTLVRCTMANELLRRRDQTGCDTTLQRRHSLRHHDDHLHPSFQEHAGLLIGPDGSVTPGGTDMTPSTRISTKAERGGEAAALIRTGPQHYPSTGAKSASAAHHDSVSASANNNINNTPSDGDGDGTTLSPRGRNTHQRRPSSPQSQFSPTSEAEQNSLDARLRRRSLSQSSVQWVPPPDGAGLKFVHPRAKPSDGDTFSPSSDRTLFEEPEHLSLDRPSSTPGSPDYFSFENDPSTRNEIMPAPAPRRIRHSRAPSTEPNLYKAKRASLPLGARTKTNEGLLQLQANPAKPERTPKHERRISVGIPLKPAVANEGLQRSKFGSLMDTPPQTPKTPRTPRQRAPEKSGPAATLRQKERDLEYKHRHTFIGTASLDDFLEVLEVSHEHTTTKAAVGKAFLILASSERLLARQASSTASGWDLVSRTIPDVVNTDYVIQAHVKLGSVTLWQFLELIPFDDQEEAGAMSVVEAYSAASHMDSKAGVGATSKAKAFRSWMVNQDGKDS</sequence>
<dbReference type="eggNOG" id="ENOG502R1A4">
    <property type="taxonomic scope" value="Eukaryota"/>
</dbReference>
<evidence type="ECO:0000313" key="2">
    <source>
        <dbReference type="EMBL" id="EAT90699.2"/>
    </source>
</evidence>
<dbReference type="InParanoid" id="Q0V0H7"/>
<evidence type="ECO:0000256" key="1">
    <source>
        <dbReference type="SAM" id="MobiDB-lite"/>
    </source>
</evidence>
<feature type="region of interest" description="Disordered" evidence="1">
    <location>
        <begin position="118"/>
        <end position="306"/>
    </location>
</feature>
<dbReference type="RefSeq" id="XP_001793093.1">
    <property type="nucleotide sequence ID" value="XM_001793041.1"/>
</dbReference>
<feature type="region of interest" description="Disordered" evidence="1">
    <location>
        <begin position="374"/>
        <end position="419"/>
    </location>
</feature>